<feature type="region of interest" description="Disordered" evidence="10">
    <location>
        <begin position="410"/>
        <end position="613"/>
    </location>
</feature>
<evidence type="ECO:0000256" key="1">
    <source>
        <dbReference type="ARBA" id="ARBA00004123"/>
    </source>
</evidence>
<dbReference type="SMART" id="SM00361">
    <property type="entry name" value="RRM_1"/>
    <property type="match status" value="1"/>
</dbReference>
<dbReference type="InterPro" id="IPR039780">
    <property type="entry name" value="Mot2"/>
</dbReference>
<feature type="compositionally biased region" description="Polar residues" evidence="10">
    <location>
        <begin position="530"/>
        <end position="589"/>
    </location>
</feature>
<dbReference type="Gene3D" id="3.30.70.330">
    <property type="match status" value="1"/>
</dbReference>
<evidence type="ECO:0000259" key="12">
    <source>
        <dbReference type="PROSITE" id="PS50102"/>
    </source>
</evidence>
<dbReference type="FunFam" id="3.30.40.10:FF:000006">
    <property type="entry name" value="CCR4-NOT transcription complex subunit 4"/>
    <property type="match status" value="1"/>
</dbReference>
<dbReference type="InterPro" id="IPR000504">
    <property type="entry name" value="RRM_dom"/>
</dbReference>
<dbReference type="InterPro" id="IPR035979">
    <property type="entry name" value="RBD_domain_sf"/>
</dbReference>
<keyword evidence="3 9" id="KW-0863">Zinc-finger</keyword>
<dbReference type="SMART" id="SM00360">
    <property type="entry name" value="RRM"/>
    <property type="match status" value="1"/>
</dbReference>
<dbReference type="GO" id="GO:0008270">
    <property type="term" value="F:zinc ion binding"/>
    <property type="evidence" value="ECO:0007669"/>
    <property type="project" value="UniProtKB-KW"/>
</dbReference>
<feature type="region of interest" description="Disordered" evidence="10">
    <location>
        <begin position="1241"/>
        <end position="1270"/>
    </location>
</feature>
<sequence>MSESGDDIVNCPLCMEEMDLDDLSFYPCECDYQICRFCYHRIIETFNGKCPACRRLYSEKNVRWKAVSPEMLAKTKAEKKAKEREKRELELGNKKHLANVRVIQRNLAYVVGLPPHLATEEILKGSDYFGQFGKINKIVINKKQVPTNKGFDSITTVGAYVTFASKDDTAKAIQTVDGSSIEGRMLRATYGTTKYCSYYLKGIVCQNPNCMYLHEPGEEADYSQRDENSKSGFRPLDSISSAKSYISKTPTSNGIAIIPHPPLLKPHLHSKPSTPSNDREPSQKDPLSTDYSSHSKTFASIITVPASNSPSTSKTKTPSSECSTTPNPTGSSALPATASWGSKLPVKPTPLDTKRQLFSQQSATLAEPLNSSNNSPSNSKDIKSPSSSIHTPSIEAPKLKKATVASILKSGIPNSKTEKQPWGNNIHPNLQQLSRERKEQLKRQTNKSDFSSPKSKSDYDDINSPDLSREYENNYKSNSNAEISFENDKLPDPVFSASDPMLTSKGPKNESSLPTSTIPPRSSESHVSEDSNNPQHSYSIDQSALSDSSTNETQNATIPNSEKSVNSSGMVSAFVKTSESYPEPISTNVDEIDNESNKDDNTGSNTSLEPMSDHGLVISANKKFSASNISDEPSSANTAPQAIYADGSSGDSFIKSLLSPVEQNPIWPSSNLNNKTNFDFNPISGSNPQSGISRIGNLPFKDYSEDTASNSIESSIWGNSYQANNRLAGLGSGLGSFGYFNTSVPSRDFIPTGSILNAKPLQNRVFSNDLNFSSRPENIPTLSNSKLQWNNVKSDFSNMNSPYMGSRQLYDNQINDSSAFKSIRERSRFGFAQNQNQNDSNLGTFSNNSNNFSSLHNLNELPNPGLNRNLSSLNGFNNTKFSPYNNNLDVFGSTNKSMISSKLNDLQQINYQGIKESQNTNSLAIDASGLYSNQFSESSNRNVASPHLKRPTDIYMNSQNSLLLNTTQSLTHTLENADNLPAMTSLNELSVSDPSNPDFNQISSLQFKQAQFRGINSSNPPNDRIFDATSHPSQILPIRTNSAFLDSTVYEANDSFNKNNSIHSGQDPIPINSATTFQDPAILQAQLSKPSTSASLGHHSNQHLANLLARLNVGGNNSLVSENFLDVSNNATSSSIEKNSSNSYYLSDPAIMSLGRNNSAKTFSPASKQNFYDPSNFIDGQNFFEPKGQTAFHDLNSLHMGSSNSYDSSNTINSKKFHHGMQLNNPSNFGTSSASISDSNFFHNSQKAEPPEKKINRTTDDTSIDQNKVSTCDSDKIHPFTSTNLSQEQLNNLTLSSSESNARSIKSNLIQNQSFNSPSVGLGFSNIPPYPIQEGSNAQNSGVATNLNDKNPAKLVFSSPINAPLLDKNSNLPMSKFPENHINFSLNNVNNQINNDPNSSMAQSYNLIPNVRPGFVVYQNLPPISASSTFKPNFSSIPNGYSPSISEFRNELNQPLLVNPNLPFESKILPTLNGYLSRNLQHSSDTKNLERKIADAYKEATDFEDKISSFLKTFSISLNFGEQNYSDSNIPKSENELGKNYKPAAALSS</sequence>
<dbReference type="Pfam" id="PF14570">
    <property type="entry name" value="zf-RING_4"/>
    <property type="match status" value="1"/>
</dbReference>
<keyword evidence="15" id="KW-1185">Reference proteome</keyword>
<dbReference type="EMBL" id="LSSM01000436">
    <property type="protein sequence ID" value="OMJ28907.1"/>
    <property type="molecule type" value="Genomic_DNA"/>
</dbReference>
<dbReference type="GO" id="GO:0003723">
    <property type="term" value="F:RNA binding"/>
    <property type="evidence" value="ECO:0007669"/>
    <property type="project" value="UniProtKB-UniRule"/>
</dbReference>
<dbReference type="InterPro" id="IPR034261">
    <property type="entry name" value="CNOT4_RRM"/>
</dbReference>
<proteinExistence type="predicted"/>
<evidence type="ECO:0000256" key="3">
    <source>
        <dbReference type="ARBA" id="ARBA00022771"/>
    </source>
</evidence>
<dbReference type="InterPro" id="IPR013083">
    <property type="entry name" value="Znf_RING/FYVE/PHD"/>
</dbReference>
<dbReference type="SUPFAM" id="SSF54928">
    <property type="entry name" value="RNA-binding domain, RBD"/>
    <property type="match status" value="1"/>
</dbReference>
<dbReference type="Proteomes" id="UP000187429">
    <property type="component" value="Unassembled WGS sequence"/>
</dbReference>
<dbReference type="PROSITE" id="PS50089">
    <property type="entry name" value="ZF_RING_2"/>
    <property type="match status" value="1"/>
</dbReference>
<keyword evidence="6" id="KW-0175">Coiled coil</keyword>
<dbReference type="PANTHER" id="PTHR12603:SF0">
    <property type="entry name" value="CCR4-NOT TRANSCRIPTION COMPLEX SUBUNIT 4"/>
    <property type="match status" value="1"/>
</dbReference>
<dbReference type="Pfam" id="PF00076">
    <property type="entry name" value="RRM_1"/>
    <property type="match status" value="1"/>
</dbReference>
<accession>A0A1R1YPS0</accession>
<feature type="compositionally biased region" description="Polar residues" evidence="10">
    <location>
        <begin position="509"/>
        <end position="522"/>
    </location>
</feature>
<evidence type="ECO:0000256" key="7">
    <source>
        <dbReference type="ARBA" id="ARBA00023242"/>
    </source>
</evidence>
<evidence type="ECO:0000259" key="13">
    <source>
        <dbReference type="PROSITE" id="PS50103"/>
    </source>
</evidence>
<evidence type="ECO:0000256" key="6">
    <source>
        <dbReference type="ARBA" id="ARBA00023054"/>
    </source>
</evidence>
<evidence type="ECO:0000256" key="8">
    <source>
        <dbReference type="PROSITE-ProRule" id="PRU00176"/>
    </source>
</evidence>
<feature type="region of interest" description="Disordered" evidence="10">
    <location>
        <begin position="1525"/>
        <end position="1549"/>
    </location>
</feature>
<dbReference type="CDD" id="cd12438">
    <property type="entry name" value="RRM_CNOT4"/>
    <property type="match status" value="1"/>
</dbReference>
<comment type="subcellular location">
    <subcellularLocation>
        <location evidence="1">Nucleus</location>
    </subcellularLocation>
</comment>
<dbReference type="Gene3D" id="3.30.40.10">
    <property type="entry name" value="Zinc/RING finger domain, C3HC4 (zinc finger)"/>
    <property type="match status" value="1"/>
</dbReference>
<feature type="region of interest" description="Disordered" evidence="10">
    <location>
        <begin position="365"/>
        <end position="397"/>
    </location>
</feature>
<dbReference type="SUPFAM" id="SSF57850">
    <property type="entry name" value="RING/U-box"/>
    <property type="match status" value="1"/>
</dbReference>
<protein>
    <submittedName>
        <fullName evidence="14">General negative regulator of transcription subunit 4</fullName>
    </submittedName>
</protein>
<evidence type="ECO:0000256" key="4">
    <source>
        <dbReference type="ARBA" id="ARBA00022833"/>
    </source>
</evidence>
<dbReference type="PROSITE" id="PS50102">
    <property type="entry name" value="RRM"/>
    <property type="match status" value="1"/>
</dbReference>
<evidence type="ECO:0000256" key="9">
    <source>
        <dbReference type="PROSITE-ProRule" id="PRU00723"/>
    </source>
</evidence>
<feature type="domain" description="RRM" evidence="12">
    <location>
        <begin position="106"/>
        <end position="193"/>
    </location>
</feature>
<dbReference type="InterPro" id="IPR001841">
    <property type="entry name" value="Znf_RING"/>
</dbReference>
<feature type="zinc finger region" description="C3H1-type" evidence="9">
    <location>
        <begin position="190"/>
        <end position="217"/>
    </location>
</feature>
<keyword evidence="2 9" id="KW-0479">Metal-binding</keyword>
<keyword evidence="4 9" id="KW-0862">Zinc</keyword>
<dbReference type="InterPro" id="IPR012677">
    <property type="entry name" value="Nucleotide-bd_a/b_plait_sf"/>
</dbReference>
<keyword evidence="7" id="KW-0539">Nucleus</keyword>
<dbReference type="GO" id="GO:0030014">
    <property type="term" value="C:CCR4-NOT complex"/>
    <property type="evidence" value="ECO:0007669"/>
    <property type="project" value="InterPro"/>
</dbReference>
<dbReference type="PROSITE" id="PS50103">
    <property type="entry name" value="ZF_C3H1"/>
    <property type="match status" value="1"/>
</dbReference>
<feature type="domain" description="C3H1-type" evidence="13">
    <location>
        <begin position="190"/>
        <end position="217"/>
    </location>
</feature>
<feature type="compositionally biased region" description="Polar residues" evidence="10">
    <location>
        <begin position="285"/>
        <end position="300"/>
    </location>
</feature>
<dbReference type="GO" id="GO:0004842">
    <property type="term" value="F:ubiquitin-protein transferase activity"/>
    <property type="evidence" value="ECO:0007669"/>
    <property type="project" value="InterPro"/>
</dbReference>
<organism evidence="14 15">
    <name type="scientific">Smittium culicis</name>
    <dbReference type="NCBI Taxonomy" id="133412"/>
    <lineage>
        <taxon>Eukaryota</taxon>
        <taxon>Fungi</taxon>
        <taxon>Fungi incertae sedis</taxon>
        <taxon>Zoopagomycota</taxon>
        <taxon>Kickxellomycotina</taxon>
        <taxon>Harpellomycetes</taxon>
        <taxon>Harpellales</taxon>
        <taxon>Legeriomycetaceae</taxon>
        <taxon>Smittium</taxon>
    </lineage>
</organism>
<comment type="caution">
    <text evidence="14">The sequence shown here is derived from an EMBL/GenBank/DDBJ whole genome shotgun (WGS) entry which is preliminary data.</text>
</comment>
<feature type="compositionally biased region" description="Polar residues" evidence="10">
    <location>
        <begin position="422"/>
        <end position="433"/>
    </location>
</feature>
<feature type="region of interest" description="Disordered" evidence="10">
    <location>
        <begin position="256"/>
        <end position="350"/>
    </location>
</feature>
<dbReference type="GO" id="GO:0005634">
    <property type="term" value="C:nucleus"/>
    <property type="evidence" value="ECO:0007669"/>
    <property type="project" value="UniProtKB-SubCell"/>
</dbReference>
<evidence type="ECO:0000256" key="10">
    <source>
        <dbReference type="SAM" id="MobiDB-lite"/>
    </source>
</evidence>
<evidence type="ECO:0000259" key="11">
    <source>
        <dbReference type="PROSITE" id="PS50089"/>
    </source>
</evidence>
<name>A0A1R1YPS0_9FUNG</name>
<dbReference type="InterPro" id="IPR000571">
    <property type="entry name" value="Znf_CCCH"/>
</dbReference>
<dbReference type="InterPro" id="IPR003954">
    <property type="entry name" value="RRM_euk-type"/>
</dbReference>
<evidence type="ECO:0000256" key="5">
    <source>
        <dbReference type="ARBA" id="ARBA00022884"/>
    </source>
</evidence>
<evidence type="ECO:0000313" key="15">
    <source>
        <dbReference type="Proteomes" id="UP000187429"/>
    </source>
</evidence>
<dbReference type="CDD" id="cd16618">
    <property type="entry name" value="mRING-HC-C4C4_CNOT4"/>
    <property type="match status" value="1"/>
</dbReference>
<keyword evidence="5 8" id="KW-0694">RNA-binding</keyword>
<evidence type="ECO:0000256" key="2">
    <source>
        <dbReference type="ARBA" id="ARBA00022723"/>
    </source>
</evidence>
<reference evidence="15" key="1">
    <citation type="submission" date="2017-01" db="EMBL/GenBank/DDBJ databases">
        <authorList>
            <person name="Wang Y."/>
            <person name="White M."/>
            <person name="Kvist S."/>
            <person name="Moncalvo J.-M."/>
        </authorList>
    </citation>
    <scope>NUCLEOTIDE SEQUENCE [LARGE SCALE GENOMIC DNA]</scope>
    <source>
        <strain evidence="15">ID-206-W2</strain>
    </source>
</reference>
<dbReference type="OrthoDB" id="1923159at2759"/>
<dbReference type="InterPro" id="IPR039515">
    <property type="entry name" value="NOT4_mRING-HC-C4C4"/>
</dbReference>
<feature type="domain" description="RING-type" evidence="11">
    <location>
        <begin position="11"/>
        <end position="54"/>
    </location>
</feature>
<feature type="compositionally biased region" description="Low complexity" evidence="10">
    <location>
        <begin position="370"/>
        <end position="389"/>
    </location>
</feature>
<gene>
    <name evidence="14" type="ORF">AYI69_g1600</name>
</gene>
<feature type="compositionally biased region" description="Basic and acidic residues" evidence="10">
    <location>
        <begin position="1249"/>
        <end position="1260"/>
    </location>
</feature>
<dbReference type="PANTHER" id="PTHR12603">
    <property type="entry name" value="CCR4-NOT TRANSCRIPTION COMPLEX RELATED"/>
    <property type="match status" value="1"/>
</dbReference>
<dbReference type="GO" id="GO:0016567">
    <property type="term" value="P:protein ubiquitination"/>
    <property type="evidence" value="ECO:0007669"/>
    <property type="project" value="TreeGrafter"/>
</dbReference>
<feature type="compositionally biased region" description="Low complexity" evidence="10">
    <location>
        <begin position="305"/>
        <end position="326"/>
    </location>
</feature>
<evidence type="ECO:0000313" key="14">
    <source>
        <dbReference type="EMBL" id="OMJ28907.1"/>
    </source>
</evidence>